<name>A0A3M6V191_POCDA</name>
<feature type="compositionally biased region" description="Basic residues" evidence="1">
    <location>
        <begin position="1"/>
        <end position="14"/>
    </location>
</feature>
<comment type="caution">
    <text evidence="2">The sequence shown here is derived from an EMBL/GenBank/DDBJ whole genome shotgun (WGS) entry which is preliminary data.</text>
</comment>
<dbReference type="AlphaFoldDB" id="A0A3M6V191"/>
<keyword evidence="3" id="KW-1185">Reference proteome</keyword>
<reference evidence="2 3" key="1">
    <citation type="journal article" date="2018" name="Sci. Rep.">
        <title>Comparative analysis of the Pocillopora damicornis genome highlights role of immune system in coral evolution.</title>
        <authorList>
            <person name="Cunning R."/>
            <person name="Bay R.A."/>
            <person name="Gillette P."/>
            <person name="Baker A.C."/>
            <person name="Traylor-Knowles N."/>
        </authorList>
    </citation>
    <scope>NUCLEOTIDE SEQUENCE [LARGE SCALE GENOMIC DNA]</scope>
    <source>
        <strain evidence="2">RSMAS</strain>
        <tissue evidence="2">Whole animal</tissue>
    </source>
</reference>
<evidence type="ECO:0000313" key="3">
    <source>
        <dbReference type="Proteomes" id="UP000275408"/>
    </source>
</evidence>
<organism evidence="2 3">
    <name type="scientific">Pocillopora damicornis</name>
    <name type="common">Cauliflower coral</name>
    <name type="synonym">Millepora damicornis</name>
    <dbReference type="NCBI Taxonomy" id="46731"/>
    <lineage>
        <taxon>Eukaryota</taxon>
        <taxon>Metazoa</taxon>
        <taxon>Cnidaria</taxon>
        <taxon>Anthozoa</taxon>
        <taxon>Hexacorallia</taxon>
        <taxon>Scleractinia</taxon>
        <taxon>Astrocoeniina</taxon>
        <taxon>Pocilloporidae</taxon>
        <taxon>Pocillopora</taxon>
    </lineage>
</organism>
<gene>
    <name evidence="2" type="ORF">pdam_00011911</name>
</gene>
<protein>
    <submittedName>
        <fullName evidence="2">Uncharacterized protein</fullName>
    </submittedName>
</protein>
<proteinExistence type="predicted"/>
<dbReference type="EMBL" id="RCHS01000379">
    <property type="protein sequence ID" value="RMX59318.1"/>
    <property type="molecule type" value="Genomic_DNA"/>
</dbReference>
<sequence length="105" mass="12074">MIDRHKQRQNHRYSNKPNADYDQCNHGDVVGINKLTKEAAKSAIWEGAPDRNEGCYVCGGYVDKKIVGGRSHSGENFEYSNDERVTNKPNYDDYPHKHDTYDALR</sequence>
<accession>A0A3M6V191</accession>
<evidence type="ECO:0000313" key="2">
    <source>
        <dbReference type="EMBL" id="RMX59318.1"/>
    </source>
</evidence>
<feature type="region of interest" description="Disordered" evidence="1">
    <location>
        <begin position="71"/>
        <end position="105"/>
    </location>
</feature>
<feature type="compositionally biased region" description="Basic and acidic residues" evidence="1">
    <location>
        <begin position="81"/>
        <end position="105"/>
    </location>
</feature>
<evidence type="ECO:0000256" key="1">
    <source>
        <dbReference type="SAM" id="MobiDB-lite"/>
    </source>
</evidence>
<feature type="region of interest" description="Disordered" evidence="1">
    <location>
        <begin position="1"/>
        <end position="25"/>
    </location>
</feature>
<dbReference type="Proteomes" id="UP000275408">
    <property type="component" value="Unassembled WGS sequence"/>
</dbReference>